<evidence type="ECO:0000256" key="2">
    <source>
        <dbReference type="ARBA" id="ARBA00001936"/>
    </source>
</evidence>
<dbReference type="GO" id="GO:0002953">
    <property type="term" value="F:5'-deoxynucleotidase activity"/>
    <property type="evidence" value="ECO:0007669"/>
    <property type="project" value="UniProtKB-EC"/>
</dbReference>
<evidence type="ECO:0000256" key="1">
    <source>
        <dbReference type="ARBA" id="ARBA00001638"/>
    </source>
</evidence>
<dbReference type="Gene3D" id="1.10.3210.10">
    <property type="entry name" value="Hypothetical protein af1432"/>
    <property type="match status" value="1"/>
</dbReference>
<comment type="cofactor">
    <cofactor evidence="3">
        <name>Co(2+)</name>
        <dbReference type="ChEBI" id="CHEBI:48828"/>
    </cofactor>
</comment>
<accession>A0A923LC38</accession>
<dbReference type="SUPFAM" id="SSF109604">
    <property type="entry name" value="HD-domain/PDEase-like"/>
    <property type="match status" value="1"/>
</dbReference>
<dbReference type="GO" id="GO:0046872">
    <property type="term" value="F:metal ion binding"/>
    <property type="evidence" value="ECO:0007669"/>
    <property type="project" value="UniProtKB-KW"/>
</dbReference>
<dbReference type="PANTHER" id="PTHR11845">
    <property type="entry name" value="5'-DEOXYNUCLEOTIDASE HDDC2"/>
    <property type="match status" value="1"/>
</dbReference>
<dbReference type="CDD" id="cd00077">
    <property type="entry name" value="HDc"/>
    <property type="match status" value="1"/>
</dbReference>
<evidence type="ECO:0000256" key="7">
    <source>
        <dbReference type="ARBA" id="ARBA00022801"/>
    </source>
</evidence>
<dbReference type="EMBL" id="JACOOR010000004">
    <property type="protein sequence ID" value="MBC5659779.1"/>
    <property type="molecule type" value="Genomic_DNA"/>
</dbReference>
<reference evidence="9" key="1">
    <citation type="submission" date="2020-08" db="EMBL/GenBank/DDBJ databases">
        <title>Genome public.</title>
        <authorList>
            <person name="Liu C."/>
            <person name="Sun Q."/>
        </authorList>
    </citation>
    <scope>NUCLEOTIDE SEQUENCE</scope>
    <source>
        <strain evidence="9">NSJ-68</strain>
    </source>
</reference>
<dbReference type="SMART" id="SM00471">
    <property type="entry name" value="HDc"/>
    <property type="match status" value="1"/>
</dbReference>
<proteinExistence type="predicted"/>
<evidence type="ECO:0000313" key="9">
    <source>
        <dbReference type="EMBL" id="MBC5659779.1"/>
    </source>
</evidence>
<dbReference type="InterPro" id="IPR006674">
    <property type="entry name" value="HD_domain"/>
</dbReference>
<dbReference type="InterPro" id="IPR039356">
    <property type="entry name" value="YfbR/HDDC2"/>
</dbReference>
<keyword evidence="10" id="KW-1185">Reference proteome</keyword>
<dbReference type="InterPro" id="IPR003607">
    <property type="entry name" value="HD/PDEase_dom"/>
</dbReference>
<dbReference type="Proteomes" id="UP000649345">
    <property type="component" value="Unassembled WGS sequence"/>
</dbReference>
<comment type="caution">
    <text evidence="9">The sequence shown here is derived from an EMBL/GenBank/DDBJ whole genome shotgun (WGS) entry which is preliminary data.</text>
</comment>
<evidence type="ECO:0000256" key="6">
    <source>
        <dbReference type="ARBA" id="ARBA00022723"/>
    </source>
</evidence>
<dbReference type="GO" id="GO:0005737">
    <property type="term" value="C:cytoplasm"/>
    <property type="evidence" value="ECO:0007669"/>
    <property type="project" value="TreeGrafter"/>
</dbReference>
<evidence type="ECO:0000313" key="10">
    <source>
        <dbReference type="Proteomes" id="UP000649345"/>
    </source>
</evidence>
<evidence type="ECO:0000256" key="5">
    <source>
        <dbReference type="ARBA" id="ARBA00012964"/>
    </source>
</evidence>
<keyword evidence="7 9" id="KW-0378">Hydrolase</keyword>
<dbReference type="PROSITE" id="PS51831">
    <property type="entry name" value="HD"/>
    <property type="match status" value="1"/>
</dbReference>
<gene>
    <name evidence="9" type="primary">yfbR</name>
    <name evidence="9" type="ORF">H8S44_08350</name>
</gene>
<dbReference type="RefSeq" id="WP_186872083.1">
    <property type="nucleotide sequence ID" value="NZ_JACOOR010000004.1"/>
</dbReference>
<dbReference type="PANTHER" id="PTHR11845:SF13">
    <property type="entry name" value="5'-DEOXYNUCLEOTIDASE HDDC2"/>
    <property type="match status" value="1"/>
</dbReference>
<dbReference type="NCBIfam" id="NF003009">
    <property type="entry name" value="PRK03826.1"/>
    <property type="match status" value="1"/>
</dbReference>
<dbReference type="Pfam" id="PF12917">
    <property type="entry name" value="YfbR-like"/>
    <property type="match status" value="1"/>
</dbReference>
<organism evidence="9 10">
    <name type="scientific">Anaerosacchariphilus hominis</name>
    <dbReference type="NCBI Taxonomy" id="2763017"/>
    <lineage>
        <taxon>Bacteria</taxon>
        <taxon>Bacillati</taxon>
        <taxon>Bacillota</taxon>
        <taxon>Clostridia</taxon>
        <taxon>Lachnospirales</taxon>
        <taxon>Lachnospiraceae</taxon>
        <taxon>Anaerosacchariphilus</taxon>
    </lineage>
</organism>
<dbReference type="EC" id="3.1.3.89" evidence="5"/>
<protein>
    <recommendedName>
        <fullName evidence="5">5'-deoxynucleotidase</fullName>
        <ecNumber evidence="5">3.1.3.89</ecNumber>
    </recommendedName>
</protein>
<evidence type="ECO:0000256" key="4">
    <source>
        <dbReference type="ARBA" id="ARBA00011738"/>
    </source>
</evidence>
<comment type="subunit">
    <text evidence="4">Homodimer.</text>
</comment>
<comment type="cofactor">
    <cofactor evidence="2">
        <name>Mn(2+)</name>
        <dbReference type="ChEBI" id="CHEBI:29035"/>
    </cofactor>
</comment>
<evidence type="ECO:0000259" key="8">
    <source>
        <dbReference type="PROSITE" id="PS51831"/>
    </source>
</evidence>
<name>A0A923LC38_9FIRM</name>
<keyword evidence="6" id="KW-0479">Metal-binding</keyword>
<dbReference type="AlphaFoldDB" id="A0A923LC38"/>
<comment type="catalytic activity">
    <reaction evidence="1">
        <text>a 2'-deoxyribonucleoside 5'-phosphate + H2O = a 2'-deoxyribonucleoside + phosphate</text>
        <dbReference type="Rhea" id="RHEA:36167"/>
        <dbReference type="ChEBI" id="CHEBI:15377"/>
        <dbReference type="ChEBI" id="CHEBI:18274"/>
        <dbReference type="ChEBI" id="CHEBI:43474"/>
        <dbReference type="ChEBI" id="CHEBI:65317"/>
        <dbReference type="EC" id="3.1.3.89"/>
    </reaction>
</comment>
<sequence length="196" mass="22587">MNSYFAMMSRMKYIDRWALMRNARQENLSEHSLEVSMIAHALAVIGNTYLGKELDAEKAAVLGMYHDATEIITGDMPTPVKYYNSEIRHSYREIEERAGQRLLAMLPEGMQRSYREIFEPRQKDAYLWKLVKAADKLSAYIKCIEEEQAGNREFAGAKVTTLQQIHGLQIREAELFLEYFIDSYGKNLDELTGGES</sequence>
<evidence type="ECO:0000256" key="3">
    <source>
        <dbReference type="ARBA" id="ARBA00001941"/>
    </source>
</evidence>
<feature type="domain" description="HD" evidence="8">
    <location>
        <begin position="28"/>
        <end position="140"/>
    </location>
</feature>